<gene>
    <name evidence="1" type="ORF">PQR63_23050</name>
</gene>
<dbReference type="EMBL" id="JAQQFR010000022">
    <property type="protein sequence ID" value="MFL9881294.1"/>
    <property type="molecule type" value="Genomic_DNA"/>
</dbReference>
<dbReference type="RefSeq" id="WP_408170557.1">
    <property type="nucleotide sequence ID" value="NZ_JAQQFR010000022.1"/>
</dbReference>
<accession>A0ABW8ZH61</accession>
<name>A0ABW8ZH61_9BURK</name>
<evidence type="ECO:0000313" key="2">
    <source>
        <dbReference type="Proteomes" id="UP001629214"/>
    </source>
</evidence>
<keyword evidence="2" id="KW-1185">Reference proteome</keyword>
<proteinExistence type="predicted"/>
<organism evidence="1 2">
    <name type="scientific">Herbaspirillum rhizosphaerae</name>
    <dbReference type="NCBI Taxonomy" id="346179"/>
    <lineage>
        <taxon>Bacteria</taxon>
        <taxon>Pseudomonadati</taxon>
        <taxon>Pseudomonadota</taxon>
        <taxon>Betaproteobacteria</taxon>
        <taxon>Burkholderiales</taxon>
        <taxon>Oxalobacteraceae</taxon>
        <taxon>Herbaspirillum</taxon>
    </lineage>
</organism>
<reference evidence="1 2" key="1">
    <citation type="journal article" date="2024" name="Chem. Sci.">
        <title>Discovery of megapolipeptins by genome mining of a Burkholderiales bacteria collection.</title>
        <authorList>
            <person name="Paulo B.S."/>
            <person name="Recchia M.J.J."/>
            <person name="Lee S."/>
            <person name="Fergusson C.H."/>
            <person name="Romanowski S.B."/>
            <person name="Hernandez A."/>
            <person name="Krull N."/>
            <person name="Liu D.Y."/>
            <person name="Cavanagh H."/>
            <person name="Bos A."/>
            <person name="Gray C.A."/>
            <person name="Murphy B.T."/>
            <person name="Linington R.G."/>
            <person name="Eustaquio A.S."/>
        </authorList>
    </citation>
    <scope>NUCLEOTIDE SEQUENCE [LARGE SCALE GENOMIC DNA]</scope>
    <source>
        <strain evidence="1 2">RL21-008-BIB-B</strain>
    </source>
</reference>
<protein>
    <submittedName>
        <fullName evidence="1">Uncharacterized protein</fullName>
    </submittedName>
</protein>
<evidence type="ECO:0000313" key="1">
    <source>
        <dbReference type="EMBL" id="MFL9881294.1"/>
    </source>
</evidence>
<comment type="caution">
    <text evidence="1">The sequence shown here is derived from an EMBL/GenBank/DDBJ whole genome shotgun (WGS) entry which is preliminary data.</text>
</comment>
<sequence>MYAKVTQLRDKGRRRREQEIVADAGNRGRLQAFIVEGYPVMHFFEWGSQAVGSADLLFPLYQPQIIGLRDRAMMVRGWQRDSFDAENAATTLQEWAVEILNETPPVTDAPLHGPKLTA</sequence>
<dbReference type="Proteomes" id="UP001629214">
    <property type="component" value="Unassembled WGS sequence"/>
</dbReference>